<feature type="compositionally biased region" description="Low complexity" evidence="1">
    <location>
        <begin position="8"/>
        <end position="18"/>
    </location>
</feature>
<evidence type="ECO:0000256" key="1">
    <source>
        <dbReference type="SAM" id="MobiDB-lite"/>
    </source>
</evidence>
<evidence type="ECO:0000313" key="2">
    <source>
        <dbReference type="EMBL" id="RRT67819.1"/>
    </source>
</evidence>
<feature type="compositionally biased region" description="Pro residues" evidence="1">
    <location>
        <begin position="123"/>
        <end position="134"/>
    </location>
</feature>
<dbReference type="Proteomes" id="UP000287651">
    <property type="component" value="Unassembled WGS sequence"/>
</dbReference>
<feature type="compositionally biased region" description="Low complexity" evidence="1">
    <location>
        <begin position="135"/>
        <end position="172"/>
    </location>
</feature>
<feature type="compositionally biased region" description="Low complexity" evidence="1">
    <location>
        <begin position="28"/>
        <end position="42"/>
    </location>
</feature>
<accession>A0A426ZV13</accession>
<organism evidence="2 3">
    <name type="scientific">Ensete ventricosum</name>
    <name type="common">Abyssinian banana</name>
    <name type="synonym">Musa ensete</name>
    <dbReference type="NCBI Taxonomy" id="4639"/>
    <lineage>
        <taxon>Eukaryota</taxon>
        <taxon>Viridiplantae</taxon>
        <taxon>Streptophyta</taxon>
        <taxon>Embryophyta</taxon>
        <taxon>Tracheophyta</taxon>
        <taxon>Spermatophyta</taxon>
        <taxon>Magnoliopsida</taxon>
        <taxon>Liliopsida</taxon>
        <taxon>Zingiberales</taxon>
        <taxon>Musaceae</taxon>
        <taxon>Ensete</taxon>
    </lineage>
</organism>
<dbReference type="EMBL" id="AMZH03004900">
    <property type="protein sequence ID" value="RRT67819.1"/>
    <property type="molecule type" value="Genomic_DNA"/>
</dbReference>
<proteinExistence type="predicted"/>
<sequence>MAYSRCQPSASLLSFPSSPRKPPPPLLPALIAASPATATASTRYRGPPTRPCYFGRLPPTVRSPAIGPATTARPPLSNCRKRRSPLLLCFPLPQSIRSQPPTIPACSDHQPPLTAASSSQPLLPQPSPSSPQPSPLLQRPHLASSTVVAATTSSSGAHSSATKIPSPLLPPLSQQSPQNANVIVALPATATDHLCSSPPLLTTPLPPLLLLLPSLPKPFPAAPLPLHLPAAIATPPCYHCCPHHLQPTFRYIGDSYTNNLVATKSYHIYNANSCP</sequence>
<feature type="region of interest" description="Disordered" evidence="1">
    <location>
        <begin position="100"/>
        <end position="172"/>
    </location>
</feature>
<dbReference type="AlphaFoldDB" id="A0A426ZV13"/>
<gene>
    <name evidence="2" type="ORF">B296_00008757</name>
</gene>
<protein>
    <submittedName>
        <fullName evidence="2">Uncharacterized protein</fullName>
    </submittedName>
</protein>
<evidence type="ECO:0000313" key="3">
    <source>
        <dbReference type="Proteomes" id="UP000287651"/>
    </source>
</evidence>
<comment type="caution">
    <text evidence="2">The sequence shown here is derived from an EMBL/GenBank/DDBJ whole genome shotgun (WGS) entry which is preliminary data.</text>
</comment>
<feature type="region of interest" description="Disordered" evidence="1">
    <location>
        <begin position="1"/>
        <end position="79"/>
    </location>
</feature>
<name>A0A426ZV13_ENSVE</name>
<reference evidence="2 3" key="1">
    <citation type="journal article" date="2014" name="Agronomy (Basel)">
        <title>A Draft Genome Sequence for Ensete ventricosum, the Drought-Tolerant Tree Against Hunger.</title>
        <authorList>
            <person name="Harrison J."/>
            <person name="Moore K.A."/>
            <person name="Paszkiewicz K."/>
            <person name="Jones T."/>
            <person name="Grant M."/>
            <person name="Ambacheew D."/>
            <person name="Muzemil S."/>
            <person name="Studholme D.J."/>
        </authorList>
    </citation>
    <scope>NUCLEOTIDE SEQUENCE [LARGE SCALE GENOMIC DNA]</scope>
</reference>